<dbReference type="EnsemblPlants" id="Pp3c15_11030V3.1">
    <property type="protein sequence ID" value="Pp3c15_11030V3.1"/>
    <property type="gene ID" value="Pp3c15_11030"/>
</dbReference>
<dbReference type="AlphaFoldDB" id="A0A2K1JCR5"/>
<dbReference type="PaxDb" id="3218-PP1S99_104V6.1"/>
<evidence type="ECO:0000313" key="1">
    <source>
        <dbReference type="EMBL" id="PNR39326.1"/>
    </source>
</evidence>
<dbReference type="Gramene" id="Pp3c15_11030V3.1">
    <property type="protein sequence ID" value="Pp3c15_11030V3.1"/>
    <property type="gene ID" value="Pp3c15_11030"/>
</dbReference>
<evidence type="ECO:0000313" key="2">
    <source>
        <dbReference type="EnsemblPlants" id="Pp3c15_11030V3.1"/>
    </source>
</evidence>
<accession>A0A2K1JCR5</accession>
<dbReference type="InParanoid" id="A0A2K1JCR5"/>
<protein>
    <submittedName>
        <fullName evidence="1 2">Uncharacterized protein</fullName>
    </submittedName>
</protein>
<organism evidence="1">
    <name type="scientific">Physcomitrium patens</name>
    <name type="common">Spreading-leaved earth moss</name>
    <name type="synonym">Physcomitrella patens</name>
    <dbReference type="NCBI Taxonomy" id="3218"/>
    <lineage>
        <taxon>Eukaryota</taxon>
        <taxon>Viridiplantae</taxon>
        <taxon>Streptophyta</taxon>
        <taxon>Embryophyta</taxon>
        <taxon>Bryophyta</taxon>
        <taxon>Bryophytina</taxon>
        <taxon>Bryopsida</taxon>
        <taxon>Funariidae</taxon>
        <taxon>Funariales</taxon>
        <taxon>Funariaceae</taxon>
        <taxon>Physcomitrium</taxon>
    </lineage>
</organism>
<reference evidence="1 3" key="2">
    <citation type="journal article" date="2018" name="Plant J.">
        <title>The Physcomitrella patens chromosome-scale assembly reveals moss genome structure and evolution.</title>
        <authorList>
            <person name="Lang D."/>
            <person name="Ullrich K.K."/>
            <person name="Murat F."/>
            <person name="Fuchs J."/>
            <person name="Jenkins J."/>
            <person name="Haas F.B."/>
            <person name="Piednoel M."/>
            <person name="Gundlach H."/>
            <person name="Van Bel M."/>
            <person name="Meyberg R."/>
            <person name="Vives C."/>
            <person name="Morata J."/>
            <person name="Symeonidi A."/>
            <person name="Hiss M."/>
            <person name="Muchero W."/>
            <person name="Kamisugi Y."/>
            <person name="Saleh O."/>
            <person name="Blanc G."/>
            <person name="Decker E.L."/>
            <person name="van Gessel N."/>
            <person name="Grimwood J."/>
            <person name="Hayes R.D."/>
            <person name="Graham S.W."/>
            <person name="Gunter L.E."/>
            <person name="McDaniel S.F."/>
            <person name="Hoernstein S.N.W."/>
            <person name="Larsson A."/>
            <person name="Li F.W."/>
            <person name="Perroud P.F."/>
            <person name="Phillips J."/>
            <person name="Ranjan P."/>
            <person name="Rokshar D.S."/>
            <person name="Rothfels C.J."/>
            <person name="Schneider L."/>
            <person name="Shu S."/>
            <person name="Stevenson D.W."/>
            <person name="Thummler F."/>
            <person name="Tillich M."/>
            <person name="Villarreal Aguilar J.C."/>
            <person name="Widiez T."/>
            <person name="Wong G.K."/>
            <person name="Wymore A."/>
            <person name="Zhang Y."/>
            <person name="Zimmer A.D."/>
            <person name="Quatrano R.S."/>
            <person name="Mayer K.F.X."/>
            <person name="Goodstein D."/>
            <person name="Casacuberta J.M."/>
            <person name="Vandepoele K."/>
            <person name="Reski R."/>
            <person name="Cuming A.C."/>
            <person name="Tuskan G.A."/>
            <person name="Maumus F."/>
            <person name="Salse J."/>
            <person name="Schmutz J."/>
            <person name="Rensing S.A."/>
        </authorList>
    </citation>
    <scope>NUCLEOTIDE SEQUENCE [LARGE SCALE GENOMIC DNA]</scope>
    <source>
        <strain evidence="2 3">cv. Gransden 2004</strain>
    </source>
</reference>
<reference evidence="1 3" key="1">
    <citation type="journal article" date="2008" name="Science">
        <title>The Physcomitrella genome reveals evolutionary insights into the conquest of land by plants.</title>
        <authorList>
            <person name="Rensing S."/>
            <person name="Lang D."/>
            <person name="Zimmer A."/>
            <person name="Terry A."/>
            <person name="Salamov A."/>
            <person name="Shapiro H."/>
            <person name="Nishiyama T."/>
            <person name="Perroud P.-F."/>
            <person name="Lindquist E."/>
            <person name="Kamisugi Y."/>
            <person name="Tanahashi T."/>
            <person name="Sakakibara K."/>
            <person name="Fujita T."/>
            <person name="Oishi K."/>
            <person name="Shin-I T."/>
            <person name="Kuroki Y."/>
            <person name="Toyoda A."/>
            <person name="Suzuki Y."/>
            <person name="Hashimoto A."/>
            <person name="Yamaguchi K."/>
            <person name="Sugano A."/>
            <person name="Kohara Y."/>
            <person name="Fujiyama A."/>
            <person name="Anterola A."/>
            <person name="Aoki S."/>
            <person name="Ashton N."/>
            <person name="Barbazuk W.B."/>
            <person name="Barker E."/>
            <person name="Bennetzen J."/>
            <person name="Bezanilla M."/>
            <person name="Blankenship R."/>
            <person name="Cho S.H."/>
            <person name="Dutcher S."/>
            <person name="Estelle M."/>
            <person name="Fawcett J.A."/>
            <person name="Gundlach H."/>
            <person name="Hanada K."/>
            <person name="Heyl A."/>
            <person name="Hicks K.A."/>
            <person name="Hugh J."/>
            <person name="Lohr M."/>
            <person name="Mayer K."/>
            <person name="Melkozernov A."/>
            <person name="Murata T."/>
            <person name="Nelson D."/>
            <person name="Pils B."/>
            <person name="Prigge M."/>
            <person name="Reiss B."/>
            <person name="Renner T."/>
            <person name="Rombauts S."/>
            <person name="Rushton P."/>
            <person name="Sanderfoot A."/>
            <person name="Schween G."/>
            <person name="Shiu S.-H."/>
            <person name="Stueber K."/>
            <person name="Theodoulou F.L."/>
            <person name="Tu H."/>
            <person name="Van de Peer Y."/>
            <person name="Verrier P.J."/>
            <person name="Waters E."/>
            <person name="Wood A."/>
            <person name="Yang L."/>
            <person name="Cove D."/>
            <person name="Cuming A."/>
            <person name="Hasebe M."/>
            <person name="Lucas S."/>
            <person name="Mishler D.B."/>
            <person name="Reski R."/>
            <person name="Grigoriev I."/>
            <person name="Quatrano R.S."/>
            <person name="Boore J.L."/>
        </authorList>
    </citation>
    <scope>NUCLEOTIDE SEQUENCE [LARGE SCALE GENOMIC DNA]</scope>
    <source>
        <strain evidence="2 3">cv. Gransden 2004</strain>
    </source>
</reference>
<evidence type="ECO:0000313" key="3">
    <source>
        <dbReference type="Proteomes" id="UP000006727"/>
    </source>
</evidence>
<dbReference type="Proteomes" id="UP000006727">
    <property type="component" value="Chromosome 15"/>
</dbReference>
<proteinExistence type="predicted"/>
<gene>
    <name evidence="1" type="ORF">PHYPA_019604</name>
</gene>
<keyword evidence="3" id="KW-1185">Reference proteome</keyword>
<sequence>MAYYSYSPDLMKRLKEEFVSNLEGTTMREIAAMSALFPVGLFLPQFMNRVWQYSAWLSFSVPEPALKYSLRWSELSLLDMIEINFLP</sequence>
<dbReference type="EMBL" id="ABEU02000015">
    <property type="protein sequence ID" value="PNR39326.1"/>
    <property type="molecule type" value="Genomic_DNA"/>
</dbReference>
<name>A0A2K1JCR5_PHYPA</name>
<reference evidence="2" key="3">
    <citation type="submission" date="2020-12" db="UniProtKB">
        <authorList>
            <consortium name="EnsemblPlants"/>
        </authorList>
    </citation>
    <scope>IDENTIFICATION</scope>
</reference>